<sequence length="335" mass="34229">MIVTDHSRPLILFLSGLCVIMLVVSCLIGPIGLSLGRLLPALVGIGDRQAELILWQIRLPRALAALCVGMALAASGAALQGLLRNPLAEPGVLGVSAMASLFATITIYWGLIAMSAWLLPLAAIAGALLATAILAQVAPRVQSVVTLVLVGVGLSSFAGALMSLLLNLAPNPFTLADMMNWMMGSVANRALPDLAMAAPFFLAGAALIGLSAPGLRALTLGEEAASAIGLDIGRARVLVVVGTGLLTGAAVSMAGAVGFVGIIAPHLVRPWVGHDPARTLVPSALLGGFILLAADLVTRLTPTPQELKLGVVAALIGAPLFIWIAARRRSLEGEA</sequence>
<gene>
    <name evidence="9" type="primary">yfhA</name>
    <name evidence="9" type="ORF">PbB2_01861</name>
</gene>
<feature type="transmembrane region" description="Helical" evidence="8">
    <location>
        <begin position="144"/>
        <end position="170"/>
    </location>
</feature>
<keyword evidence="6 8" id="KW-1133">Transmembrane helix</keyword>
<keyword evidence="3" id="KW-0813">Transport</keyword>
<accession>A0A2P2EAX9</accession>
<dbReference type="Gene3D" id="1.10.3470.10">
    <property type="entry name" value="ABC transporter involved in vitamin B12 uptake, BtuC"/>
    <property type="match status" value="1"/>
</dbReference>
<keyword evidence="5 8" id="KW-0812">Transmembrane</keyword>
<evidence type="ECO:0000256" key="3">
    <source>
        <dbReference type="ARBA" id="ARBA00022448"/>
    </source>
</evidence>
<reference evidence="9 10" key="1">
    <citation type="journal article" date="2018" name="Genome Announc.">
        <title>Draft Genome Sequence of "Candidatus Phycosocius bacilliformis," an Alphaproteobacterial Ectosymbiont of the Hydrocarbon-Producing Green Alga Botryococcus braunii.</title>
        <authorList>
            <person name="Tanabe Y."/>
            <person name="Yamaguchi H."/>
            <person name="Watanabe M.M."/>
        </authorList>
    </citation>
    <scope>NUCLEOTIDE SEQUENCE [LARGE SCALE GENOMIC DNA]</scope>
    <source>
        <strain evidence="9 10">BOTRYCO-2</strain>
    </source>
</reference>
<comment type="subcellular location">
    <subcellularLocation>
        <location evidence="1">Cell membrane</location>
        <topology evidence="1">Multi-pass membrane protein</topology>
    </subcellularLocation>
</comment>
<feature type="transmembrane region" description="Helical" evidence="8">
    <location>
        <begin position="59"/>
        <end position="79"/>
    </location>
</feature>
<keyword evidence="10" id="KW-1185">Reference proteome</keyword>
<evidence type="ECO:0000256" key="8">
    <source>
        <dbReference type="SAM" id="Phobius"/>
    </source>
</evidence>
<dbReference type="InterPro" id="IPR037294">
    <property type="entry name" value="ABC_BtuC-like"/>
</dbReference>
<dbReference type="OrthoDB" id="9811975at2"/>
<dbReference type="InterPro" id="IPR000522">
    <property type="entry name" value="ABC_transptr_permease_BtuC"/>
</dbReference>
<dbReference type="GO" id="GO:0022857">
    <property type="term" value="F:transmembrane transporter activity"/>
    <property type="evidence" value="ECO:0007669"/>
    <property type="project" value="InterPro"/>
</dbReference>
<dbReference type="RefSeq" id="WP_108985051.1">
    <property type="nucleotide sequence ID" value="NZ_BFBR01000005.1"/>
</dbReference>
<evidence type="ECO:0000256" key="7">
    <source>
        <dbReference type="ARBA" id="ARBA00023136"/>
    </source>
</evidence>
<protein>
    <submittedName>
        <fullName evidence="9">Putative siderophore transport system permease protein YfhA</fullName>
    </submittedName>
</protein>
<feature type="transmembrane region" description="Helical" evidence="8">
    <location>
        <begin position="280"/>
        <end position="297"/>
    </location>
</feature>
<evidence type="ECO:0000313" key="9">
    <source>
        <dbReference type="EMBL" id="GBF58189.1"/>
    </source>
</evidence>
<evidence type="ECO:0000256" key="1">
    <source>
        <dbReference type="ARBA" id="ARBA00004651"/>
    </source>
</evidence>
<evidence type="ECO:0000256" key="5">
    <source>
        <dbReference type="ARBA" id="ARBA00022692"/>
    </source>
</evidence>
<name>A0A2P2EAX9_9PROT</name>
<dbReference type="AlphaFoldDB" id="A0A2P2EAX9"/>
<feature type="transmembrane region" description="Helical" evidence="8">
    <location>
        <begin position="12"/>
        <end position="39"/>
    </location>
</feature>
<dbReference type="GO" id="GO:0033214">
    <property type="term" value="P:siderophore-iron import into cell"/>
    <property type="evidence" value="ECO:0007669"/>
    <property type="project" value="TreeGrafter"/>
</dbReference>
<dbReference type="Proteomes" id="UP000245086">
    <property type="component" value="Unassembled WGS sequence"/>
</dbReference>
<dbReference type="PANTHER" id="PTHR30472">
    <property type="entry name" value="FERRIC ENTEROBACTIN TRANSPORT SYSTEM PERMEASE PROTEIN"/>
    <property type="match status" value="1"/>
</dbReference>
<proteinExistence type="inferred from homology"/>
<feature type="transmembrane region" description="Helical" evidence="8">
    <location>
        <begin position="309"/>
        <end position="326"/>
    </location>
</feature>
<dbReference type="PANTHER" id="PTHR30472:SF25">
    <property type="entry name" value="ABC TRANSPORTER PERMEASE PROTEIN MJ0876-RELATED"/>
    <property type="match status" value="1"/>
</dbReference>
<keyword evidence="7 8" id="KW-0472">Membrane</keyword>
<feature type="transmembrane region" description="Helical" evidence="8">
    <location>
        <begin position="190"/>
        <end position="210"/>
    </location>
</feature>
<dbReference type="EMBL" id="BFBR01000005">
    <property type="protein sequence ID" value="GBF58189.1"/>
    <property type="molecule type" value="Genomic_DNA"/>
</dbReference>
<evidence type="ECO:0000313" key="10">
    <source>
        <dbReference type="Proteomes" id="UP000245086"/>
    </source>
</evidence>
<keyword evidence="4" id="KW-1003">Cell membrane</keyword>
<dbReference type="SUPFAM" id="SSF81345">
    <property type="entry name" value="ABC transporter involved in vitamin B12 uptake, BtuC"/>
    <property type="match status" value="1"/>
</dbReference>
<feature type="transmembrane region" description="Helical" evidence="8">
    <location>
        <begin position="237"/>
        <end position="268"/>
    </location>
</feature>
<dbReference type="CDD" id="cd06550">
    <property type="entry name" value="TM_ABC_iron-siderophores_like"/>
    <property type="match status" value="1"/>
</dbReference>
<comment type="caution">
    <text evidence="9">The sequence shown here is derived from an EMBL/GenBank/DDBJ whole genome shotgun (WGS) entry which is preliminary data.</text>
</comment>
<comment type="similarity">
    <text evidence="2">Belongs to the binding-protein-dependent transport system permease family. FecCD subfamily.</text>
</comment>
<evidence type="ECO:0000256" key="6">
    <source>
        <dbReference type="ARBA" id="ARBA00022989"/>
    </source>
</evidence>
<evidence type="ECO:0000256" key="4">
    <source>
        <dbReference type="ARBA" id="ARBA00022475"/>
    </source>
</evidence>
<dbReference type="GO" id="GO:0005886">
    <property type="term" value="C:plasma membrane"/>
    <property type="evidence" value="ECO:0007669"/>
    <property type="project" value="UniProtKB-SubCell"/>
</dbReference>
<organism evidence="9 10">
    <name type="scientific">Candidatus Phycosocius bacilliformis</name>
    <dbReference type="NCBI Taxonomy" id="1445552"/>
    <lineage>
        <taxon>Bacteria</taxon>
        <taxon>Pseudomonadati</taxon>
        <taxon>Pseudomonadota</taxon>
        <taxon>Alphaproteobacteria</taxon>
        <taxon>Caulobacterales</taxon>
        <taxon>Caulobacterales incertae sedis</taxon>
        <taxon>Candidatus Phycosocius</taxon>
    </lineage>
</organism>
<evidence type="ECO:0000256" key="2">
    <source>
        <dbReference type="ARBA" id="ARBA00007935"/>
    </source>
</evidence>
<feature type="transmembrane region" description="Helical" evidence="8">
    <location>
        <begin position="117"/>
        <end position="137"/>
    </location>
</feature>
<feature type="transmembrane region" description="Helical" evidence="8">
    <location>
        <begin position="91"/>
        <end position="111"/>
    </location>
</feature>
<dbReference type="Pfam" id="PF01032">
    <property type="entry name" value="FecCD"/>
    <property type="match status" value="1"/>
</dbReference>